<sequence>MDKNIIIDNGQYSIKFGTDAQDTPHVIPNCIVRTQDKRIHLGSTLNTQQSLKDLSVSSAGLSNITFQRPIRNGQCFQWNLEYQIWDNAFIDTNSDSGNGDFLQDSNLLYVESPITLPKFQNMTDQVLFEEFGIGSLVRYSAPALAPWLDSFNSPTKNDNNYKNFQLVIDSGFDATWIVPVIYGIPYHRAIRKLPIAGRLLDGYLREVVSFRHYNIVEEPILVNSIKHQTCYIAIDYNQSLNKLTKLKKNPVELINSDLSLSFLLPNNKTDFLGHPIIDKSKMTKNQLQKLQRSLENKYSKLANTDSDEEDDDDYINNGTLDSQQSLLLTDERFLIPELLFHPQLAGVYKSGLIQTIKSSLDAVPELIAPLLVNNIVCMGGTSNISGFAERIVKDLDPEVPIEAHTKTLDYRHITNDNSLLSFYAGKSFFANGGFNKIKMSKDDYNEFGAEYAQDKFGFKL</sequence>
<keyword evidence="4" id="KW-1185">Reference proteome</keyword>
<dbReference type="Gene3D" id="3.90.640.10">
    <property type="entry name" value="Actin, Chain A, domain 4"/>
    <property type="match status" value="1"/>
</dbReference>
<dbReference type="InterPro" id="IPR004000">
    <property type="entry name" value="Actin"/>
</dbReference>
<name>A0A9P6WRH0_9ASCO</name>
<evidence type="ECO:0000256" key="2">
    <source>
        <dbReference type="SAM" id="Coils"/>
    </source>
</evidence>
<dbReference type="Pfam" id="PF00022">
    <property type="entry name" value="Actin"/>
    <property type="match status" value="1"/>
</dbReference>
<keyword evidence="2" id="KW-0175">Coiled coil</keyword>
<comment type="caution">
    <text evidence="3">The sequence shown here is derived from an EMBL/GenBank/DDBJ whole genome shotgun (WGS) entry which is preliminary data.</text>
</comment>
<dbReference type="Gene3D" id="3.30.420.40">
    <property type="match status" value="2"/>
</dbReference>
<dbReference type="OrthoDB" id="6220758at2759"/>
<evidence type="ECO:0000256" key="1">
    <source>
        <dbReference type="RuleBase" id="RU000487"/>
    </source>
</evidence>
<evidence type="ECO:0000313" key="4">
    <source>
        <dbReference type="Proteomes" id="UP000697127"/>
    </source>
</evidence>
<dbReference type="InterPro" id="IPR043129">
    <property type="entry name" value="ATPase_NBD"/>
</dbReference>
<dbReference type="PANTHER" id="PTHR11937">
    <property type="entry name" value="ACTIN"/>
    <property type="match status" value="1"/>
</dbReference>
<proteinExistence type="inferred from homology"/>
<comment type="similarity">
    <text evidence="1">Belongs to the actin family.</text>
</comment>
<dbReference type="EMBL" id="PUHW01000001">
    <property type="protein sequence ID" value="KAG0691402.1"/>
    <property type="molecule type" value="Genomic_DNA"/>
</dbReference>
<reference evidence="3" key="1">
    <citation type="submission" date="2020-11" db="EMBL/GenBank/DDBJ databases">
        <title>Kefir isolates.</title>
        <authorList>
            <person name="Marcisauskas S."/>
            <person name="Kim Y."/>
            <person name="Blasche S."/>
        </authorList>
    </citation>
    <scope>NUCLEOTIDE SEQUENCE</scope>
    <source>
        <strain evidence="3">Olga-1</strain>
    </source>
</reference>
<feature type="coiled-coil region" evidence="2">
    <location>
        <begin position="277"/>
        <end position="304"/>
    </location>
</feature>
<gene>
    <name evidence="3" type="primary">ARP6</name>
    <name evidence="3" type="ORF">C6P40_000019</name>
</gene>
<dbReference type="SUPFAM" id="SSF53067">
    <property type="entry name" value="Actin-like ATPase domain"/>
    <property type="match status" value="2"/>
</dbReference>
<dbReference type="Proteomes" id="UP000697127">
    <property type="component" value="Unassembled WGS sequence"/>
</dbReference>
<organism evidence="3 4">
    <name type="scientific">Pichia californica</name>
    <dbReference type="NCBI Taxonomy" id="460514"/>
    <lineage>
        <taxon>Eukaryota</taxon>
        <taxon>Fungi</taxon>
        <taxon>Dikarya</taxon>
        <taxon>Ascomycota</taxon>
        <taxon>Saccharomycotina</taxon>
        <taxon>Pichiomycetes</taxon>
        <taxon>Pichiales</taxon>
        <taxon>Pichiaceae</taxon>
        <taxon>Pichia</taxon>
    </lineage>
</organism>
<evidence type="ECO:0000313" key="3">
    <source>
        <dbReference type="EMBL" id="KAG0691402.1"/>
    </source>
</evidence>
<dbReference type="SMART" id="SM00268">
    <property type="entry name" value="ACTIN"/>
    <property type="match status" value="1"/>
</dbReference>
<accession>A0A9P6WRH0</accession>
<dbReference type="AlphaFoldDB" id="A0A9P6WRH0"/>
<protein>
    <submittedName>
        <fullName evidence="3">Actin- protein 6</fullName>
    </submittedName>
</protein>